<accession>A0A759H3J5</accession>
<evidence type="ECO:0000313" key="5">
    <source>
        <dbReference type="EMBL" id="HAG5359142.1"/>
    </source>
</evidence>
<dbReference type="EMBL" id="DAAXOF010000055">
    <property type="protein sequence ID" value="HAG1883282.1"/>
    <property type="molecule type" value="Genomic_DNA"/>
</dbReference>
<dbReference type="GO" id="GO:0003677">
    <property type="term" value="F:DNA binding"/>
    <property type="evidence" value="ECO:0007669"/>
    <property type="project" value="UniProtKB-KW"/>
</dbReference>
<evidence type="ECO:0000259" key="3">
    <source>
        <dbReference type="SMART" id="SM00421"/>
    </source>
</evidence>
<name>A0A759H3J5_SALER</name>
<dbReference type="InterPro" id="IPR000792">
    <property type="entry name" value="Tscrpt_reg_LuxR_C"/>
</dbReference>
<dbReference type="AlphaFoldDB" id="A0A759H3J5"/>
<keyword evidence="2" id="KW-0812">Transmembrane</keyword>
<dbReference type="Gene3D" id="1.10.10.10">
    <property type="entry name" value="Winged helix-like DNA-binding domain superfamily/Winged helix DNA-binding domain"/>
    <property type="match status" value="1"/>
</dbReference>
<dbReference type="GO" id="GO:0006355">
    <property type="term" value="P:regulation of DNA-templated transcription"/>
    <property type="evidence" value="ECO:0007669"/>
    <property type="project" value="InterPro"/>
</dbReference>
<dbReference type="SUPFAM" id="SSF46894">
    <property type="entry name" value="C-terminal effector domain of the bipartite response regulators"/>
    <property type="match status" value="1"/>
</dbReference>
<evidence type="ECO:0000256" key="1">
    <source>
        <dbReference type="ARBA" id="ARBA00023125"/>
    </source>
</evidence>
<feature type="domain" description="HTH luxR-type" evidence="3">
    <location>
        <begin position="157"/>
        <end position="214"/>
    </location>
</feature>
<dbReference type="SMART" id="SM00421">
    <property type="entry name" value="HTH_LUXR"/>
    <property type="match status" value="1"/>
</dbReference>
<evidence type="ECO:0000256" key="2">
    <source>
        <dbReference type="SAM" id="Phobius"/>
    </source>
</evidence>
<keyword evidence="1" id="KW-0238">DNA-binding</keyword>
<reference evidence="4" key="2">
    <citation type="submission" date="2020-02" db="EMBL/GenBank/DDBJ databases">
        <authorList>
            <consortium name="NCBI Pathogen Detection Project"/>
        </authorList>
    </citation>
    <scope>NUCLEOTIDE SEQUENCE</scope>
    <source>
        <strain evidence="5">MA.CK_98/00010293</strain>
        <strain evidence="4">MA.CK_98/00011463</strain>
    </source>
</reference>
<proteinExistence type="predicted"/>
<dbReference type="InterPro" id="IPR016032">
    <property type="entry name" value="Sig_transdc_resp-reg_C-effctor"/>
</dbReference>
<gene>
    <name evidence="5" type="ORF">G8O64_004891</name>
    <name evidence="4" type="ORF">G8V93_004900</name>
</gene>
<dbReference type="EMBL" id="DAAYQT010000052">
    <property type="protein sequence ID" value="HAG5359142.1"/>
    <property type="molecule type" value="Genomic_DNA"/>
</dbReference>
<keyword evidence="2" id="KW-0472">Membrane</keyword>
<evidence type="ECO:0000313" key="4">
    <source>
        <dbReference type="EMBL" id="HAG1883282.1"/>
    </source>
</evidence>
<dbReference type="Pfam" id="PF00196">
    <property type="entry name" value="GerE"/>
    <property type="match status" value="1"/>
</dbReference>
<protein>
    <recommendedName>
        <fullName evidence="3">HTH luxR-type domain-containing protein</fullName>
    </recommendedName>
</protein>
<organism evidence="4">
    <name type="scientific">Salmonella enterica</name>
    <name type="common">Salmonella choleraesuis</name>
    <dbReference type="NCBI Taxonomy" id="28901"/>
    <lineage>
        <taxon>Bacteria</taxon>
        <taxon>Pseudomonadati</taxon>
        <taxon>Pseudomonadota</taxon>
        <taxon>Gammaproteobacteria</taxon>
        <taxon>Enterobacterales</taxon>
        <taxon>Enterobacteriaceae</taxon>
        <taxon>Salmonella</taxon>
    </lineage>
</organism>
<comment type="caution">
    <text evidence="4">The sequence shown here is derived from an EMBL/GenBank/DDBJ whole genome shotgun (WGS) entry which is preliminary data.</text>
</comment>
<keyword evidence="2" id="KW-1133">Transmembrane helix</keyword>
<sequence>MISEYTEFLLFQKKYKVAGNAGIVIVLTPCSFLFAGLRTILLQDKLSMSLTLVYSRTLKEALCQQKIMKAKLIIIAPESSNPTKIAMARLAIIKAEHMMREQVTPKARCLLLDSNLSINVSDKEYQLTKNSLEYSLALIAEYYIQLPRQLPKMNKIWLPLSGSQQKILALLLSGKDITTIADMLNITHQCVHKKRKAIIKKIGLRNKVLLINLHEKIFTSLNCN</sequence>
<reference evidence="4" key="1">
    <citation type="journal article" date="2018" name="Genome Biol.">
        <title>SKESA: strategic k-mer extension for scrupulous assemblies.</title>
        <authorList>
            <person name="Souvorov A."/>
            <person name="Agarwala R."/>
            <person name="Lipman D.J."/>
        </authorList>
    </citation>
    <scope>NUCLEOTIDE SEQUENCE</scope>
    <source>
        <strain evidence="5">MA.CK_98/00010293</strain>
        <strain evidence="4">MA.CK_98/00011463</strain>
    </source>
</reference>
<feature type="transmembrane region" description="Helical" evidence="2">
    <location>
        <begin position="20"/>
        <end position="41"/>
    </location>
</feature>
<dbReference type="InterPro" id="IPR036388">
    <property type="entry name" value="WH-like_DNA-bd_sf"/>
</dbReference>